<dbReference type="InterPro" id="IPR004358">
    <property type="entry name" value="Sig_transdc_His_kin-like_C"/>
</dbReference>
<feature type="domain" description="PAS" evidence="8">
    <location>
        <begin position="136"/>
        <end position="206"/>
    </location>
</feature>
<dbReference type="SUPFAM" id="SSF55874">
    <property type="entry name" value="ATPase domain of HSP90 chaperone/DNA topoisomerase II/histidine kinase"/>
    <property type="match status" value="1"/>
</dbReference>
<evidence type="ECO:0000256" key="4">
    <source>
        <dbReference type="ARBA" id="ARBA00022679"/>
    </source>
</evidence>
<dbReference type="InterPro" id="IPR013656">
    <property type="entry name" value="PAS_4"/>
</dbReference>
<comment type="caution">
    <text evidence="10">The sequence shown here is derived from an EMBL/GenBank/DDBJ whole genome shotgun (WGS) entry which is preliminary data.</text>
</comment>
<dbReference type="Gene3D" id="1.10.287.130">
    <property type="match status" value="1"/>
</dbReference>
<dbReference type="InterPro" id="IPR001610">
    <property type="entry name" value="PAC"/>
</dbReference>
<dbReference type="SMART" id="SM00091">
    <property type="entry name" value="PAS"/>
    <property type="match status" value="3"/>
</dbReference>
<accession>A0ABP7M9Z9</accession>
<dbReference type="SUPFAM" id="SSF55785">
    <property type="entry name" value="PYP-like sensor domain (PAS domain)"/>
    <property type="match status" value="4"/>
</dbReference>
<feature type="domain" description="PAS" evidence="8">
    <location>
        <begin position="400"/>
        <end position="470"/>
    </location>
</feature>
<name>A0ABP7M9Z9_9BACT</name>
<dbReference type="PRINTS" id="PR00344">
    <property type="entry name" value="BCTRLSENSOR"/>
</dbReference>
<keyword evidence="5" id="KW-0418">Kinase</keyword>
<dbReference type="InterPro" id="IPR035965">
    <property type="entry name" value="PAS-like_dom_sf"/>
</dbReference>
<dbReference type="CDD" id="cd00082">
    <property type="entry name" value="HisKA"/>
    <property type="match status" value="1"/>
</dbReference>
<dbReference type="InterPro" id="IPR000014">
    <property type="entry name" value="PAS"/>
</dbReference>
<dbReference type="Proteomes" id="UP001499909">
    <property type="component" value="Unassembled WGS sequence"/>
</dbReference>
<organism evidence="10 11">
    <name type="scientific">Hymenobacter algoricola</name>
    <dbReference type="NCBI Taxonomy" id="486267"/>
    <lineage>
        <taxon>Bacteria</taxon>
        <taxon>Pseudomonadati</taxon>
        <taxon>Bacteroidota</taxon>
        <taxon>Cytophagia</taxon>
        <taxon>Cytophagales</taxon>
        <taxon>Hymenobacteraceae</taxon>
        <taxon>Hymenobacter</taxon>
    </lineage>
</organism>
<dbReference type="PANTHER" id="PTHR43304:SF1">
    <property type="entry name" value="PAC DOMAIN-CONTAINING PROTEIN"/>
    <property type="match status" value="1"/>
</dbReference>
<dbReference type="Gene3D" id="3.30.565.10">
    <property type="entry name" value="Histidine kinase-like ATPase, C-terminal domain"/>
    <property type="match status" value="1"/>
</dbReference>
<feature type="domain" description="PAC" evidence="9">
    <location>
        <begin position="473"/>
        <end position="525"/>
    </location>
</feature>
<gene>
    <name evidence="10" type="ORF">GCM10022406_01470</name>
</gene>
<evidence type="ECO:0000256" key="2">
    <source>
        <dbReference type="ARBA" id="ARBA00012438"/>
    </source>
</evidence>
<feature type="coiled-coil region" evidence="6">
    <location>
        <begin position="513"/>
        <end position="540"/>
    </location>
</feature>
<dbReference type="NCBIfam" id="TIGR00229">
    <property type="entry name" value="sensory_box"/>
    <property type="match status" value="2"/>
</dbReference>
<dbReference type="InterPro" id="IPR003594">
    <property type="entry name" value="HATPase_dom"/>
</dbReference>
<keyword evidence="6" id="KW-0175">Coiled coil</keyword>
<dbReference type="InterPro" id="IPR052162">
    <property type="entry name" value="Sensor_kinase/Photoreceptor"/>
</dbReference>
<keyword evidence="3" id="KW-0597">Phosphoprotein</keyword>
<dbReference type="PANTHER" id="PTHR43304">
    <property type="entry name" value="PHYTOCHROME-LIKE PROTEIN CPH1"/>
    <property type="match status" value="1"/>
</dbReference>
<dbReference type="Gene3D" id="3.30.450.20">
    <property type="entry name" value="PAS domain"/>
    <property type="match status" value="4"/>
</dbReference>
<dbReference type="SUPFAM" id="SSF47384">
    <property type="entry name" value="Homodimeric domain of signal transducing histidine kinase"/>
    <property type="match status" value="1"/>
</dbReference>
<dbReference type="Pfam" id="PF08447">
    <property type="entry name" value="PAS_3"/>
    <property type="match status" value="2"/>
</dbReference>
<dbReference type="EC" id="2.7.13.3" evidence="2"/>
<dbReference type="Pfam" id="PF02518">
    <property type="entry name" value="HATPase_c"/>
    <property type="match status" value="1"/>
</dbReference>
<dbReference type="Pfam" id="PF08448">
    <property type="entry name" value="PAS_4"/>
    <property type="match status" value="2"/>
</dbReference>
<feature type="domain" description="PAC" evidence="9">
    <location>
        <begin position="209"/>
        <end position="261"/>
    </location>
</feature>
<evidence type="ECO:0000256" key="3">
    <source>
        <dbReference type="ARBA" id="ARBA00022553"/>
    </source>
</evidence>
<dbReference type="InterPro" id="IPR005467">
    <property type="entry name" value="His_kinase_dom"/>
</dbReference>
<sequence>MPAAVDFELIFEALLAPHLALAPDLTILAANVGMCRLLGRRREELVGQPVLAVFEQRPALAPAVLAEWRTALTQAVQHQHNQTLSLRHSAGHANGRRPSAHWSIELRPILATGGELRYLLCRVLDVTEQVVAEQQSNERFRLLLEVLPQMAWISQPEGGVLYYNQRWYDFTGGTFAELQDWGWEKFIHPDDLSTTLQHWQHALATGTQYEAEQRWRNRQGQYRWFISRAKPMHSADGTILQWVGTNTDIHERRQTMALLQEKDQQLQAIIGNVPAYIITMFGREHLIGFVNDRLQLLLENRAHLGLPVAEALPEIAHNGLTRLLDHVYETGQPYSALETPFPVIGAAGQPVDMRYFDFTYQPFQDEAGQTHGILMFAVDATERVLVRHRADQLDAAVRQREEEFGLLANAMPQLAWMAAPDGHIFWYNQQWYDYTGTTPEQMQGWGWQQVQHPDHVTSVVERWQAALATGQPWKDTFPIRSAEGEYRWFLSRAQAIRDEQGQVVRWFGTNTDVTEAQRVAEQLKEQNRELLRINEDLDNFVYTASHDLKQPINNMAGIFEELTRTAYFRDPDAVKLIAMFERALQQIYDTIHNLSELVKVQKLRHALPAEAIGLEQLTQQVLTSISEQLDSSRAIVTLDFSLVPVVEFVRPNLQSVLYNLLSNALKYAAPRRQPRIAVRSALEAGHPVIIVQDNGLGIDMERYGHQLFTMFRRFHSHVAGSGMGLYLVNRIVQSHGGHVEVQSQVNEGTTFRIHLAPTAQPAAAPPELSYFI</sequence>
<dbReference type="CDD" id="cd00130">
    <property type="entry name" value="PAS"/>
    <property type="match status" value="3"/>
</dbReference>
<evidence type="ECO:0000313" key="10">
    <source>
        <dbReference type="EMBL" id="GAA3918575.1"/>
    </source>
</evidence>
<evidence type="ECO:0000259" key="8">
    <source>
        <dbReference type="PROSITE" id="PS50112"/>
    </source>
</evidence>
<evidence type="ECO:0000256" key="6">
    <source>
        <dbReference type="SAM" id="Coils"/>
    </source>
</evidence>
<dbReference type="PROSITE" id="PS50112">
    <property type="entry name" value="PAS"/>
    <property type="match status" value="2"/>
</dbReference>
<dbReference type="InterPro" id="IPR003661">
    <property type="entry name" value="HisK_dim/P_dom"/>
</dbReference>
<evidence type="ECO:0000259" key="7">
    <source>
        <dbReference type="PROSITE" id="PS50109"/>
    </source>
</evidence>
<protein>
    <recommendedName>
        <fullName evidence="2">histidine kinase</fullName>
        <ecNumber evidence="2">2.7.13.3</ecNumber>
    </recommendedName>
</protein>
<evidence type="ECO:0000256" key="5">
    <source>
        <dbReference type="ARBA" id="ARBA00022777"/>
    </source>
</evidence>
<keyword evidence="11" id="KW-1185">Reference proteome</keyword>
<evidence type="ECO:0000256" key="1">
    <source>
        <dbReference type="ARBA" id="ARBA00000085"/>
    </source>
</evidence>
<evidence type="ECO:0000259" key="9">
    <source>
        <dbReference type="PROSITE" id="PS50113"/>
    </source>
</evidence>
<dbReference type="RefSeq" id="WP_345108629.1">
    <property type="nucleotide sequence ID" value="NZ_BAABDH010000003.1"/>
</dbReference>
<dbReference type="InterPro" id="IPR036890">
    <property type="entry name" value="HATPase_C_sf"/>
</dbReference>
<dbReference type="InterPro" id="IPR000700">
    <property type="entry name" value="PAS-assoc_C"/>
</dbReference>
<evidence type="ECO:0000313" key="11">
    <source>
        <dbReference type="Proteomes" id="UP001499909"/>
    </source>
</evidence>
<comment type="catalytic activity">
    <reaction evidence="1">
        <text>ATP + protein L-histidine = ADP + protein N-phospho-L-histidine.</text>
        <dbReference type="EC" id="2.7.13.3"/>
    </reaction>
</comment>
<dbReference type="InterPro" id="IPR036097">
    <property type="entry name" value="HisK_dim/P_sf"/>
</dbReference>
<dbReference type="PROSITE" id="PS50113">
    <property type="entry name" value="PAC"/>
    <property type="match status" value="2"/>
</dbReference>
<dbReference type="EMBL" id="BAABDH010000003">
    <property type="protein sequence ID" value="GAA3918575.1"/>
    <property type="molecule type" value="Genomic_DNA"/>
</dbReference>
<reference evidence="11" key="1">
    <citation type="journal article" date="2019" name="Int. J. Syst. Evol. Microbiol.">
        <title>The Global Catalogue of Microorganisms (GCM) 10K type strain sequencing project: providing services to taxonomists for standard genome sequencing and annotation.</title>
        <authorList>
            <consortium name="The Broad Institute Genomics Platform"/>
            <consortium name="The Broad Institute Genome Sequencing Center for Infectious Disease"/>
            <person name="Wu L."/>
            <person name="Ma J."/>
        </authorList>
    </citation>
    <scope>NUCLEOTIDE SEQUENCE [LARGE SCALE GENOMIC DNA]</scope>
    <source>
        <strain evidence="11">JCM 17214</strain>
    </source>
</reference>
<dbReference type="SMART" id="SM00387">
    <property type="entry name" value="HATPase_c"/>
    <property type="match status" value="1"/>
</dbReference>
<dbReference type="PROSITE" id="PS50109">
    <property type="entry name" value="HIS_KIN"/>
    <property type="match status" value="1"/>
</dbReference>
<keyword evidence="4" id="KW-0808">Transferase</keyword>
<dbReference type="InterPro" id="IPR013655">
    <property type="entry name" value="PAS_fold_3"/>
</dbReference>
<dbReference type="SMART" id="SM00086">
    <property type="entry name" value="PAC"/>
    <property type="match status" value="4"/>
</dbReference>
<feature type="domain" description="Histidine kinase" evidence="7">
    <location>
        <begin position="543"/>
        <end position="759"/>
    </location>
</feature>
<proteinExistence type="predicted"/>